<evidence type="ECO:0000313" key="4">
    <source>
        <dbReference type="EMBL" id="THH16373.1"/>
    </source>
</evidence>
<organism evidence="4 5">
    <name type="scientific">Bondarzewia mesenterica</name>
    <dbReference type="NCBI Taxonomy" id="1095465"/>
    <lineage>
        <taxon>Eukaryota</taxon>
        <taxon>Fungi</taxon>
        <taxon>Dikarya</taxon>
        <taxon>Basidiomycota</taxon>
        <taxon>Agaricomycotina</taxon>
        <taxon>Agaricomycetes</taxon>
        <taxon>Russulales</taxon>
        <taxon>Bondarzewiaceae</taxon>
        <taxon>Bondarzewia</taxon>
    </lineage>
</organism>
<evidence type="ECO:0000256" key="2">
    <source>
        <dbReference type="SAM" id="MobiDB-lite"/>
    </source>
</evidence>
<comment type="caution">
    <text evidence="4">The sequence shown here is derived from an EMBL/GenBank/DDBJ whole genome shotgun (WGS) entry which is preliminary data.</text>
</comment>
<keyword evidence="5" id="KW-1185">Reference proteome</keyword>
<accession>A0A4V3XF70</accession>
<evidence type="ECO:0000313" key="5">
    <source>
        <dbReference type="Proteomes" id="UP000310158"/>
    </source>
</evidence>
<dbReference type="Gene3D" id="2.30.29.30">
    <property type="entry name" value="Pleckstrin-homology domain (PH domain)/Phosphotyrosine-binding domain (PTB)"/>
    <property type="match status" value="1"/>
</dbReference>
<evidence type="ECO:0000256" key="1">
    <source>
        <dbReference type="SAM" id="Coils"/>
    </source>
</evidence>
<feature type="region of interest" description="Disordered" evidence="2">
    <location>
        <begin position="1"/>
        <end position="34"/>
    </location>
</feature>
<dbReference type="OrthoDB" id="2123378at2759"/>
<proteinExistence type="predicted"/>
<reference evidence="4 5" key="1">
    <citation type="submission" date="2019-02" db="EMBL/GenBank/DDBJ databases">
        <title>Genome sequencing of the rare red list fungi Bondarzewia mesenterica.</title>
        <authorList>
            <person name="Buettner E."/>
            <person name="Kellner H."/>
        </authorList>
    </citation>
    <scope>NUCLEOTIDE SEQUENCE [LARGE SCALE GENOMIC DNA]</scope>
    <source>
        <strain evidence="4 5">DSM 108281</strain>
    </source>
</reference>
<dbReference type="Pfam" id="PF00169">
    <property type="entry name" value="PH"/>
    <property type="match status" value="1"/>
</dbReference>
<evidence type="ECO:0000259" key="3">
    <source>
        <dbReference type="PROSITE" id="PS50003"/>
    </source>
</evidence>
<dbReference type="InterPro" id="IPR001849">
    <property type="entry name" value="PH_domain"/>
</dbReference>
<dbReference type="SUPFAM" id="SSF50729">
    <property type="entry name" value="PH domain-like"/>
    <property type="match status" value="1"/>
</dbReference>
<sequence>MSRSASESYNPNLDKALPMSPGDNQISRSRSDDVYASARAHLSYELIDAHNEPPPPTPPKIPVKDRQVAKNNIRRSSSSSTHPVDRIVVLPDMDPHERARRRMEAQLKQKLDEEESFHQEALRQARIRAEREEQMRRDVEDERRRKLVLEQELQQSITLRRQRKEEERMEAEAWARELERRKREEKEKRLAHGRRLEAWRKEEAARVEEAASREEEEMREMQRRRARAKLDARKLRKEKRGSDEVISKGWVTIQTNQSPVWKRRYFQLTASRFHLYKTEDDLTRPLDVIKLDDRVRAVCEWNEGFEELEAIPHSFAVVFADEQKTISMFTDSDHEKDVLMGFFSSSI</sequence>
<feature type="compositionally biased region" description="Pro residues" evidence="2">
    <location>
        <begin position="52"/>
        <end position="61"/>
    </location>
</feature>
<dbReference type="InterPro" id="IPR011993">
    <property type="entry name" value="PH-like_dom_sf"/>
</dbReference>
<gene>
    <name evidence="4" type="ORF">EW146_g4260</name>
</gene>
<feature type="coiled-coil region" evidence="1">
    <location>
        <begin position="122"/>
        <end position="238"/>
    </location>
</feature>
<dbReference type="EMBL" id="SGPL01000161">
    <property type="protein sequence ID" value="THH16373.1"/>
    <property type="molecule type" value="Genomic_DNA"/>
</dbReference>
<name>A0A4V3XF70_9AGAM</name>
<dbReference type="Proteomes" id="UP000310158">
    <property type="component" value="Unassembled WGS sequence"/>
</dbReference>
<dbReference type="AlphaFoldDB" id="A0A4V3XF70"/>
<protein>
    <recommendedName>
        <fullName evidence="3">PH domain-containing protein</fullName>
    </recommendedName>
</protein>
<feature type="region of interest" description="Disordered" evidence="2">
    <location>
        <begin position="46"/>
        <end position="84"/>
    </location>
</feature>
<dbReference type="PROSITE" id="PS50003">
    <property type="entry name" value="PH_DOMAIN"/>
    <property type="match status" value="1"/>
</dbReference>
<feature type="domain" description="PH" evidence="3">
    <location>
        <begin position="244"/>
        <end position="347"/>
    </location>
</feature>
<feature type="compositionally biased region" description="Polar residues" evidence="2">
    <location>
        <begin position="1"/>
        <end position="11"/>
    </location>
</feature>
<dbReference type="SMART" id="SM00233">
    <property type="entry name" value="PH"/>
    <property type="match status" value="1"/>
</dbReference>
<keyword evidence="1" id="KW-0175">Coiled coil</keyword>